<evidence type="ECO:0000256" key="1">
    <source>
        <dbReference type="SAM" id="MobiDB-lite"/>
    </source>
</evidence>
<dbReference type="InterPro" id="IPR010852">
    <property type="entry name" value="ABATE"/>
</dbReference>
<dbReference type="InterPro" id="IPR023286">
    <property type="entry name" value="ABATE_dom_sf"/>
</dbReference>
<dbReference type="Gene3D" id="1.10.3300.10">
    <property type="entry name" value="Jann2411-like domain"/>
    <property type="match status" value="1"/>
</dbReference>
<sequence length="229" mass="24239">MAAGRGAYVWRFDSGRICLDLVATGPAGGTPRAREQLDGPGRLADWLTAARLVPPGTALSALDATWLTRFRELRADVDRLMSAQLALDDGGVDPASVQRGFPGYGNALDRVNSLAAEAPPGPRAVRGESGALVRTLSAEPGCAGLLAVVARDAVDLLTDPAARGALRRCAGGACHRLYLDTSRGGRRRWCSGEVCGNRERVARHRRRTASTSAATTADEKPRRISAKEI</sequence>
<feature type="compositionally biased region" description="Basic and acidic residues" evidence="1">
    <location>
        <begin position="217"/>
        <end position="229"/>
    </location>
</feature>
<feature type="region of interest" description="Disordered" evidence="1">
    <location>
        <begin position="205"/>
        <end position="229"/>
    </location>
</feature>
<dbReference type="PANTHER" id="PTHR35525:SF3">
    <property type="entry name" value="BLL6575 PROTEIN"/>
    <property type="match status" value="1"/>
</dbReference>
<protein>
    <submittedName>
        <fullName evidence="3">CGNR zinc finger domain-containing protein</fullName>
    </submittedName>
</protein>
<dbReference type="SUPFAM" id="SSF160904">
    <property type="entry name" value="Jann2411-like"/>
    <property type="match status" value="1"/>
</dbReference>
<evidence type="ECO:0000313" key="3">
    <source>
        <dbReference type="EMBL" id="WSB07994.1"/>
    </source>
</evidence>
<organism evidence="3 4">
    <name type="scientific">Streptomyces cyaneofuscatus</name>
    <dbReference type="NCBI Taxonomy" id="66883"/>
    <lineage>
        <taxon>Bacteria</taxon>
        <taxon>Bacillati</taxon>
        <taxon>Actinomycetota</taxon>
        <taxon>Actinomycetes</taxon>
        <taxon>Kitasatosporales</taxon>
        <taxon>Streptomycetaceae</taxon>
        <taxon>Streptomyces</taxon>
    </lineage>
</organism>
<dbReference type="PANTHER" id="PTHR35525">
    <property type="entry name" value="BLL6575 PROTEIN"/>
    <property type="match status" value="1"/>
</dbReference>
<name>A0ABZ1EVB9_9ACTN</name>
<proteinExistence type="predicted"/>
<keyword evidence="4" id="KW-1185">Reference proteome</keyword>
<accession>A0ABZ1EVB9</accession>
<feature type="domain" description="Zinc finger CGNR" evidence="2">
    <location>
        <begin position="166"/>
        <end position="207"/>
    </location>
</feature>
<gene>
    <name evidence="3" type="ORF">OG849_12400</name>
</gene>
<dbReference type="EMBL" id="CP109083">
    <property type="protein sequence ID" value="WSB07994.1"/>
    <property type="molecule type" value="Genomic_DNA"/>
</dbReference>
<dbReference type="InterPro" id="IPR021005">
    <property type="entry name" value="Znf_CGNR"/>
</dbReference>
<evidence type="ECO:0000259" key="2">
    <source>
        <dbReference type="Pfam" id="PF11706"/>
    </source>
</evidence>
<dbReference type="Pfam" id="PF07336">
    <property type="entry name" value="ABATE"/>
    <property type="match status" value="1"/>
</dbReference>
<dbReference type="RefSeq" id="WP_326705577.1">
    <property type="nucleotide sequence ID" value="NZ_CP109083.1"/>
</dbReference>
<dbReference type="Pfam" id="PF11706">
    <property type="entry name" value="zf-CGNR"/>
    <property type="match status" value="1"/>
</dbReference>
<evidence type="ECO:0000313" key="4">
    <source>
        <dbReference type="Proteomes" id="UP001356428"/>
    </source>
</evidence>
<dbReference type="Proteomes" id="UP001356428">
    <property type="component" value="Chromosome"/>
</dbReference>
<reference evidence="3 4" key="1">
    <citation type="submission" date="2022-10" db="EMBL/GenBank/DDBJ databases">
        <title>The complete genomes of actinobacterial strains from the NBC collection.</title>
        <authorList>
            <person name="Joergensen T.S."/>
            <person name="Alvarez Arevalo M."/>
            <person name="Sterndorff E.B."/>
            <person name="Faurdal D."/>
            <person name="Vuksanovic O."/>
            <person name="Mourched A.-S."/>
            <person name="Charusanti P."/>
            <person name="Shaw S."/>
            <person name="Blin K."/>
            <person name="Weber T."/>
        </authorList>
    </citation>
    <scope>NUCLEOTIDE SEQUENCE [LARGE SCALE GENOMIC DNA]</scope>
    <source>
        <strain evidence="3 4">NBC 01792</strain>
    </source>
</reference>